<dbReference type="InterPro" id="IPR024969">
    <property type="entry name" value="EIF3F/CSN6-like_C"/>
</dbReference>
<feature type="region of interest" description="Disordered" evidence="4">
    <location>
        <begin position="308"/>
        <end position="333"/>
    </location>
</feature>
<dbReference type="CDD" id="cd08064">
    <property type="entry name" value="MPN_eIF3f"/>
    <property type="match status" value="1"/>
</dbReference>
<keyword evidence="2" id="KW-0396">Initiation factor</keyword>
<dbReference type="InterPro" id="IPR037518">
    <property type="entry name" value="MPN"/>
</dbReference>
<keyword evidence="1" id="KW-0963">Cytoplasm</keyword>
<feature type="compositionally biased region" description="Low complexity" evidence="4">
    <location>
        <begin position="315"/>
        <end position="331"/>
    </location>
</feature>
<protein>
    <submittedName>
        <fullName evidence="6">Mov34/MPN/PAD-1 family protein</fullName>
    </submittedName>
</protein>
<dbReference type="EMBL" id="KV893981">
    <property type="protein sequence ID" value="OON18649.1"/>
    <property type="molecule type" value="Genomic_DNA"/>
</dbReference>
<dbReference type="Gene3D" id="3.40.140.10">
    <property type="entry name" value="Cytidine Deaminase, domain 2"/>
    <property type="match status" value="1"/>
</dbReference>
<sequence length="518" mass="57915">MESGATVRIHPVVLASIVDAYERRNEGTETVIGTLLGSVHKGMTEVTNCFGVLYAESDAIVLMDLELRKSMSQLERMVNRNQRMVGWYATGSEITEYFKLIHQVYYMQSTNSEVLFLLVDVSLSVGDKLGIKAYLSRPLGIPGGTRGIVFVPLEVEIEFYAAERCAVEMMASAINPKCQLQPELGDDMLHLFHLSQNVISMLEQVITYVDDVLNGKRSADPTIGRAITQLILSIPKLDPAHLDALINSSYKDLLMITYLTNLIRTHLKLLSLAQYQMSWSQNDLHSRLKVDEEPSGAYYTPAAVPKCRKKKRRPAYTSTPSATSRSATKTPQSPKCRLNYTAFSCNLIGRMPDGLNLETMPLDAAKLLRDGLTEQARKLCFGYAIETGFSEVQSHIENLTECRRHLNAWISQLSATGELVEQTSQLSFSSPKPSVGGNSPLPIFWTAVIAESHALLSRIDKDLHYRQQVLLYSVSHCLTAEGAYRLALLWRHLGNLIRWSAVTELTDHALETIRYLAQ</sequence>
<evidence type="ECO:0000313" key="6">
    <source>
        <dbReference type="EMBL" id="OON18649.1"/>
    </source>
</evidence>
<dbReference type="SMART" id="SM00232">
    <property type="entry name" value="JAB_MPN"/>
    <property type="match status" value="1"/>
</dbReference>
<evidence type="ECO:0000256" key="2">
    <source>
        <dbReference type="ARBA" id="ARBA00022540"/>
    </source>
</evidence>
<evidence type="ECO:0000256" key="1">
    <source>
        <dbReference type="ARBA" id="ARBA00022490"/>
    </source>
</evidence>
<dbReference type="PANTHER" id="PTHR10540">
    <property type="entry name" value="EUKARYOTIC TRANSLATION INITIATION FACTOR 3 SUBUNIT F-RELATED"/>
    <property type="match status" value="1"/>
</dbReference>
<dbReference type="GO" id="GO:0003743">
    <property type="term" value="F:translation initiation factor activity"/>
    <property type="evidence" value="ECO:0007669"/>
    <property type="project" value="UniProtKB-KW"/>
</dbReference>
<dbReference type="Pfam" id="PF13012">
    <property type="entry name" value="MitMem_reg"/>
    <property type="match status" value="1"/>
</dbReference>
<dbReference type="AlphaFoldDB" id="A0A1S8WVT0"/>
<organism evidence="6 7">
    <name type="scientific">Opisthorchis viverrini</name>
    <name type="common">Southeast Asian liver fluke</name>
    <dbReference type="NCBI Taxonomy" id="6198"/>
    <lineage>
        <taxon>Eukaryota</taxon>
        <taxon>Metazoa</taxon>
        <taxon>Spiralia</taxon>
        <taxon>Lophotrochozoa</taxon>
        <taxon>Platyhelminthes</taxon>
        <taxon>Trematoda</taxon>
        <taxon>Digenea</taxon>
        <taxon>Opisthorchiida</taxon>
        <taxon>Opisthorchiata</taxon>
        <taxon>Opisthorchiidae</taxon>
        <taxon>Opisthorchis</taxon>
    </lineage>
</organism>
<dbReference type="GO" id="GO:0071541">
    <property type="term" value="C:eukaryotic translation initiation factor 3 complex, eIF3m"/>
    <property type="evidence" value="ECO:0007669"/>
    <property type="project" value="TreeGrafter"/>
</dbReference>
<dbReference type="GO" id="GO:0008237">
    <property type="term" value="F:metallopeptidase activity"/>
    <property type="evidence" value="ECO:0007669"/>
    <property type="project" value="InterPro"/>
</dbReference>
<dbReference type="InterPro" id="IPR000555">
    <property type="entry name" value="JAMM/MPN+_dom"/>
</dbReference>
<gene>
    <name evidence="6" type="ORF">X801_05493</name>
</gene>
<name>A0A1S8WVT0_OPIVI</name>
<dbReference type="PROSITE" id="PS50249">
    <property type="entry name" value="MPN"/>
    <property type="match status" value="1"/>
</dbReference>
<evidence type="ECO:0000256" key="3">
    <source>
        <dbReference type="ARBA" id="ARBA00022917"/>
    </source>
</evidence>
<proteinExistence type="predicted"/>
<evidence type="ECO:0000313" key="7">
    <source>
        <dbReference type="Proteomes" id="UP000243686"/>
    </source>
</evidence>
<accession>A0A1S8WVT0</accession>
<dbReference type="InterPro" id="IPR027531">
    <property type="entry name" value="eIF3f"/>
</dbReference>
<reference evidence="6 7" key="1">
    <citation type="submission" date="2015-03" db="EMBL/GenBank/DDBJ databases">
        <title>Draft genome of the nematode, Opisthorchis viverrini.</title>
        <authorList>
            <person name="Mitreva M."/>
        </authorList>
    </citation>
    <scope>NUCLEOTIDE SEQUENCE [LARGE SCALE GENOMIC DNA]</scope>
    <source>
        <strain evidence="6">Khon Kaen</strain>
    </source>
</reference>
<dbReference type="Proteomes" id="UP000243686">
    <property type="component" value="Unassembled WGS sequence"/>
</dbReference>
<dbReference type="GO" id="GO:0031369">
    <property type="term" value="F:translation initiation factor binding"/>
    <property type="evidence" value="ECO:0007669"/>
    <property type="project" value="InterPro"/>
</dbReference>
<dbReference type="PANTHER" id="PTHR10540:SF6">
    <property type="entry name" value="EUKARYOTIC TRANSLATION INITIATION FACTOR 3 SUBUNIT F"/>
    <property type="match status" value="1"/>
</dbReference>
<feature type="domain" description="MPN" evidence="5">
    <location>
        <begin position="7"/>
        <end position="140"/>
    </location>
</feature>
<dbReference type="Pfam" id="PF01398">
    <property type="entry name" value="JAB"/>
    <property type="match status" value="1"/>
</dbReference>
<keyword evidence="7" id="KW-1185">Reference proteome</keyword>
<evidence type="ECO:0000259" key="5">
    <source>
        <dbReference type="PROSITE" id="PS50249"/>
    </source>
</evidence>
<keyword evidence="3" id="KW-0648">Protein biosynthesis</keyword>
<evidence type="ECO:0000256" key="4">
    <source>
        <dbReference type="SAM" id="MobiDB-lite"/>
    </source>
</evidence>